<evidence type="ECO:0000256" key="8">
    <source>
        <dbReference type="ARBA" id="ARBA00032272"/>
    </source>
</evidence>
<dbReference type="GO" id="GO:0046872">
    <property type="term" value="F:metal ion binding"/>
    <property type="evidence" value="ECO:0007669"/>
    <property type="project" value="UniProtKB-KW"/>
</dbReference>
<evidence type="ECO:0000256" key="9">
    <source>
        <dbReference type="PIRSR" id="PIRSR604385-2"/>
    </source>
</evidence>
<evidence type="ECO:0000256" key="2">
    <source>
        <dbReference type="ARBA" id="ARBA00001946"/>
    </source>
</evidence>
<evidence type="ECO:0000259" key="11">
    <source>
        <dbReference type="PROSITE" id="PS51462"/>
    </source>
</evidence>
<dbReference type="KEGG" id="rbi:RB2501_00716"/>
<feature type="short sequence motif" description="Nudix box" evidence="10">
    <location>
        <begin position="88"/>
        <end position="109"/>
    </location>
</feature>
<feature type="binding site" evidence="9">
    <location>
        <position position="106"/>
    </location>
    <ligand>
        <name>Mg(2+)</name>
        <dbReference type="ChEBI" id="CHEBI:18420"/>
        <label>1</label>
    </ligand>
</feature>
<comment type="cofactor">
    <cofactor evidence="2 9">
        <name>Mg(2+)</name>
        <dbReference type="ChEBI" id="CHEBI:18420"/>
    </cofactor>
</comment>
<dbReference type="GO" id="GO:0005829">
    <property type="term" value="C:cytosol"/>
    <property type="evidence" value="ECO:0007669"/>
    <property type="project" value="TreeGrafter"/>
</dbReference>
<comment type="similarity">
    <text evidence="3">Belongs to the Nudix hydrolase family. NudK subfamily.</text>
</comment>
<feature type="binding site" evidence="9">
    <location>
        <position position="87"/>
    </location>
    <ligand>
        <name>Mg(2+)</name>
        <dbReference type="ChEBI" id="CHEBI:18420"/>
        <label>1</label>
    </ligand>
</feature>
<dbReference type="AlphaFoldDB" id="A4CNT6"/>
<dbReference type="GO" id="GO:0019693">
    <property type="term" value="P:ribose phosphate metabolic process"/>
    <property type="evidence" value="ECO:0007669"/>
    <property type="project" value="TreeGrafter"/>
</dbReference>
<evidence type="ECO:0000256" key="1">
    <source>
        <dbReference type="ARBA" id="ARBA00000847"/>
    </source>
</evidence>
<feature type="domain" description="Nudix hydrolase" evidence="11">
    <location>
        <begin position="45"/>
        <end position="184"/>
    </location>
</feature>
<feature type="binding site" evidence="9">
    <location>
        <position position="102"/>
    </location>
    <ligand>
        <name>Mg(2+)</name>
        <dbReference type="ChEBI" id="CHEBI:18420"/>
        <label>1</label>
    </ligand>
</feature>
<dbReference type="SUPFAM" id="SSF55811">
    <property type="entry name" value="Nudix"/>
    <property type="match status" value="1"/>
</dbReference>
<name>A4CNT6_ROBBH</name>
<comment type="catalytic activity">
    <reaction evidence="1">
        <text>GDP-alpha-D-mannose + H2O = alpha-D-mannose 1-phosphate + GMP + 2 H(+)</text>
        <dbReference type="Rhea" id="RHEA:27978"/>
        <dbReference type="ChEBI" id="CHEBI:15377"/>
        <dbReference type="ChEBI" id="CHEBI:15378"/>
        <dbReference type="ChEBI" id="CHEBI:57527"/>
        <dbReference type="ChEBI" id="CHEBI:58115"/>
        <dbReference type="ChEBI" id="CHEBI:58409"/>
    </reaction>
</comment>
<evidence type="ECO:0000256" key="10">
    <source>
        <dbReference type="PIRSR" id="PIRSR604385-3"/>
    </source>
</evidence>
<dbReference type="RefSeq" id="WP_015755341.1">
    <property type="nucleotide sequence ID" value="NC_013222.1"/>
</dbReference>
<dbReference type="Gene3D" id="3.90.79.10">
    <property type="entry name" value="Nucleoside Triphosphate Pyrophosphohydrolase"/>
    <property type="match status" value="1"/>
</dbReference>
<comment type="subunit">
    <text evidence="4">Homodimer.</text>
</comment>
<dbReference type="EMBL" id="CP001712">
    <property type="protein sequence ID" value="EAR14553.1"/>
    <property type="molecule type" value="Genomic_DNA"/>
</dbReference>
<proteinExistence type="inferred from homology"/>
<dbReference type="GO" id="GO:0016818">
    <property type="term" value="F:hydrolase activity, acting on acid anhydrides, in phosphorus-containing anhydrides"/>
    <property type="evidence" value="ECO:0007669"/>
    <property type="project" value="InterPro"/>
</dbReference>
<dbReference type="GO" id="GO:0006753">
    <property type="term" value="P:nucleoside phosphate metabolic process"/>
    <property type="evidence" value="ECO:0007669"/>
    <property type="project" value="TreeGrafter"/>
</dbReference>
<keyword evidence="9" id="KW-0460">Magnesium</keyword>
<sequence length="202" mass="23287">MPENDRLRNIRKETLSSAWYTLYRYDFEYRRSDGRWESRQREVYDRGNGAAVLLYDASRRKVLLTRQFRMPTFVNHNPDGLLTEVCAGLLDGADPEAAIRKEILEETGYRVEQLEKILEAYSSPGAVTEILHYYLAAYHPGQKEAEGGGVPEETEDIELLEFGFEEILEKVRNGEIRDAKTLILIQYAALFGPLRPVAREIQ</sequence>
<keyword evidence="6" id="KW-0378">Hydrolase</keyword>
<dbReference type="OrthoDB" id="1523642at2"/>
<gene>
    <name evidence="12" type="ordered locus">RB2501_00716</name>
</gene>
<dbReference type="HOGENOM" id="CLU_062658_6_0_10"/>
<keyword evidence="9" id="KW-0479">Metal-binding</keyword>
<keyword evidence="13" id="KW-1185">Reference proteome</keyword>
<dbReference type="Pfam" id="PF00293">
    <property type="entry name" value="NUDIX"/>
    <property type="match status" value="1"/>
</dbReference>
<dbReference type="PROSITE" id="PS51462">
    <property type="entry name" value="NUDIX"/>
    <property type="match status" value="1"/>
</dbReference>
<dbReference type="CDD" id="cd24157">
    <property type="entry name" value="NUDIX_GDPMK"/>
    <property type="match status" value="1"/>
</dbReference>
<evidence type="ECO:0000256" key="4">
    <source>
        <dbReference type="ARBA" id="ARBA00011738"/>
    </source>
</evidence>
<evidence type="ECO:0000256" key="5">
    <source>
        <dbReference type="ARBA" id="ARBA00016377"/>
    </source>
</evidence>
<feature type="binding site" evidence="9">
    <location>
        <position position="155"/>
    </location>
    <ligand>
        <name>Mg(2+)</name>
        <dbReference type="ChEBI" id="CHEBI:18420"/>
        <label>1</label>
    </ligand>
</feature>
<dbReference type="InterPro" id="IPR000086">
    <property type="entry name" value="NUDIX_hydrolase_dom"/>
</dbReference>
<reference evidence="12 13" key="1">
    <citation type="journal article" date="2009" name="J. Bacteriol.">
        <title>Complete genome sequence of Robiginitalea biformata HTCC2501.</title>
        <authorList>
            <person name="Oh H.M."/>
            <person name="Giovannoni S.J."/>
            <person name="Lee K."/>
            <person name="Ferriera S."/>
            <person name="Johnson J."/>
            <person name="Cho J.C."/>
        </authorList>
    </citation>
    <scope>NUCLEOTIDE SEQUENCE [LARGE SCALE GENOMIC DNA]</scope>
    <source>
        <strain evidence="13">ATCC BAA-864 / HTCC2501 / KCTC 12146</strain>
    </source>
</reference>
<protein>
    <recommendedName>
        <fullName evidence="5">GDP-mannose pyrophosphatase</fullName>
    </recommendedName>
    <alternativeName>
        <fullName evidence="7">GDP-mannose hydrolase</fullName>
    </alternativeName>
    <alternativeName>
        <fullName evidence="8">GDPMK</fullName>
    </alternativeName>
</protein>
<evidence type="ECO:0000256" key="6">
    <source>
        <dbReference type="ARBA" id="ARBA00022801"/>
    </source>
</evidence>
<dbReference type="InterPro" id="IPR004385">
    <property type="entry name" value="NDP_pyrophosphatase"/>
</dbReference>
<evidence type="ECO:0000313" key="13">
    <source>
        <dbReference type="Proteomes" id="UP000009049"/>
    </source>
</evidence>
<dbReference type="PANTHER" id="PTHR11839:SF18">
    <property type="entry name" value="NUDIX HYDROLASE DOMAIN-CONTAINING PROTEIN"/>
    <property type="match status" value="1"/>
</dbReference>
<accession>A4CNT6</accession>
<evidence type="ECO:0000313" key="12">
    <source>
        <dbReference type="EMBL" id="EAR14553.1"/>
    </source>
</evidence>
<evidence type="ECO:0000256" key="3">
    <source>
        <dbReference type="ARBA" id="ARBA00007275"/>
    </source>
</evidence>
<dbReference type="Proteomes" id="UP000009049">
    <property type="component" value="Chromosome"/>
</dbReference>
<dbReference type="NCBIfam" id="TIGR00052">
    <property type="entry name" value="nudix-type nucleoside diphosphatase, YffH/AdpP family"/>
    <property type="match status" value="1"/>
</dbReference>
<organism evidence="12 13">
    <name type="scientific">Robiginitalea biformata (strain ATCC BAA-864 / DSM 15991 / KCTC 12146 / HTCC2501)</name>
    <dbReference type="NCBI Taxonomy" id="313596"/>
    <lineage>
        <taxon>Bacteria</taxon>
        <taxon>Pseudomonadati</taxon>
        <taxon>Bacteroidota</taxon>
        <taxon>Flavobacteriia</taxon>
        <taxon>Flavobacteriales</taxon>
        <taxon>Flavobacteriaceae</taxon>
        <taxon>Robiginitalea</taxon>
    </lineage>
</organism>
<dbReference type="InterPro" id="IPR015797">
    <property type="entry name" value="NUDIX_hydrolase-like_dom_sf"/>
</dbReference>
<evidence type="ECO:0000256" key="7">
    <source>
        <dbReference type="ARBA" id="ARBA00032162"/>
    </source>
</evidence>
<dbReference type="eggNOG" id="COG0494">
    <property type="taxonomic scope" value="Bacteria"/>
</dbReference>
<dbReference type="PANTHER" id="PTHR11839">
    <property type="entry name" value="UDP/ADP-SUGAR PYROPHOSPHATASE"/>
    <property type="match status" value="1"/>
</dbReference>